<dbReference type="InterPro" id="IPR018274">
    <property type="entry name" value="PEP_util_AS"/>
</dbReference>
<feature type="binding site" evidence="14">
    <location>
        <position position="782"/>
    </location>
    <ligand>
        <name>substrate</name>
    </ligand>
</feature>
<dbReference type="EC" id="2.7.9.1" evidence="4 12"/>
<dbReference type="eggNOG" id="COG0574">
    <property type="taxonomic scope" value="Bacteria"/>
</dbReference>
<dbReference type="PIRSF" id="PIRSF000853">
    <property type="entry name" value="PPDK"/>
    <property type="match status" value="1"/>
</dbReference>
<dbReference type="PROSITE" id="PS00370">
    <property type="entry name" value="PEP_ENZYMES_PHOS_SITE"/>
    <property type="match status" value="1"/>
</dbReference>
<evidence type="ECO:0000259" key="16">
    <source>
        <dbReference type="Pfam" id="PF00391"/>
    </source>
</evidence>
<evidence type="ECO:0000256" key="8">
    <source>
        <dbReference type="ARBA" id="ARBA00022741"/>
    </source>
</evidence>
<keyword evidence="9" id="KW-0418">Kinase</keyword>
<proteinExistence type="inferred from homology"/>
<dbReference type="GO" id="GO:0016301">
    <property type="term" value="F:kinase activity"/>
    <property type="evidence" value="ECO:0007669"/>
    <property type="project" value="UniProtKB-UniRule"/>
</dbReference>
<dbReference type="Proteomes" id="UP000019443">
    <property type="component" value="Chromosome"/>
</dbReference>
<dbReference type="InterPro" id="IPR015813">
    <property type="entry name" value="Pyrv/PenolPyrv_kinase-like_dom"/>
</dbReference>
<organism evidence="19 20">
    <name type="scientific">Rhizobium favelukesii</name>
    <dbReference type="NCBI Taxonomy" id="348824"/>
    <lineage>
        <taxon>Bacteria</taxon>
        <taxon>Pseudomonadati</taxon>
        <taxon>Pseudomonadota</taxon>
        <taxon>Alphaproteobacteria</taxon>
        <taxon>Hyphomicrobiales</taxon>
        <taxon>Rhizobiaceae</taxon>
        <taxon>Rhizobium/Agrobacterium group</taxon>
        <taxon>Rhizobium</taxon>
    </lineage>
</organism>
<feature type="binding site" evidence="14">
    <location>
        <position position="758"/>
    </location>
    <ligand>
        <name>substrate</name>
    </ligand>
</feature>
<feature type="binding site" evidence="14">
    <location>
        <position position="780"/>
    </location>
    <ligand>
        <name>substrate</name>
    </ligand>
</feature>
<evidence type="ECO:0000313" key="20">
    <source>
        <dbReference type="Proteomes" id="UP000019443"/>
    </source>
</evidence>
<dbReference type="InterPro" id="IPR023151">
    <property type="entry name" value="PEP_util_CS"/>
</dbReference>
<evidence type="ECO:0000256" key="4">
    <source>
        <dbReference type="ARBA" id="ARBA00011994"/>
    </source>
</evidence>
<keyword evidence="6 19" id="KW-0808">Transferase</keyword>
<evidence type="ECO:0000256" key="6">
    <source>
        <dbReference type="ARBA" id="ARBA00022679"/>
    </source>
</evidence>
<evidence type="ECO:0000256" key="15">
    <source>
        <dbReference type="PIRSR" id="PIRSR000853-3"/>
    </source>
</evidence>
<dbReference type="KEGG" id="rhl:LPU83_1093"/>
<dbReference type="GO" id="GO:0050242">
    <property type="term" value="F:pyruvate, phosphate dikinase activity"/>
    <property type="evidence" value="ECO:0007669"/>
    <property type="project" value="UniProtKB-UniRule"/>
</dbReference>
<dbReference type="EMBL" id="HG916852">
    <property type="protein sequence ID" value="CDM56769.1"/>
    <property type="molecule type" value="Genomic_DNA"/>
</dbReference>
<evidence type="ECO:0000313" key="19">
    <source>
        <dbReference type="EMBL" id="CDM56769.1"/>
    </source>
</evidence>
<feature type="domain" description="Pyruvate phosphate dikinase AMP/ATP-binding" evidence="17">
    <location>
        <begin position="21"/>
        <end position="295"/>
    </location>
</feature>
<feature type="binding site" evidence="15">
    <location>
        <position position="782"/>
    </location>
    <ligand>
        <name>Mg(2+)</name>
        <dbReference type="ChEBI" id="CHEBI:18420"/>
    </ligand>
</feature>
<evidence type="ECO:0000259" key="18">
    <source>
        <dbReference type="Pfam" id="PF02896"/>
    </source>
</evidence>
<feature type="domain" description="PEP-utilising enzyme C-terminal" evidence="18">
    <location>
        <begin position="531"/>
        <end position="882"/>
    </location>
</feature>
<dbReference type="Gene3D" id="3.30.1490.20">
    <property type="entry name" value="ATP-grasp fold, A domain"/>
    <property type="match status" value="1"/>
</dbReference>
<dbReference type="InterPro" id="IPR013815">
    <property type="entry name" value="ATP_grasp_subdomain_1"/>
</dbReference>
<feature type="domain" description="Pyruvate phosphate dikinase AMP/ATP-binding" evidence="17">
    <location>
        <begin position="309"/>
        <end position="371"/>
    </location>
</feature>
<dbReference type="AlphaFoldDB" id="W6R758"/>
<evidence type="ECO:0000256" key="7">
    <source>
        <dbReference type="ARBA" id="ARBA00022723"/>
    </source>
</evidence>
<dbReference type="Gene3D" id="3.30.470.20">
    <property type="entry name" value="ATP-grasp fold, B domain"/>
    <property type="match status" value="1"/>
</dbReference>
<dbReference type="GO" id="GO:0005524">
    <property type="term" value="F:ATP binding"/>
    <property type="evidence" value="ECO:0007669"/>
    <property type="project" value="UniProtKB-UniRule"/>
</dbReference>
<dbReference type="PANTHER" id="PTHR22931">
    <property type="entry name" value="PHOSPHOENOLPYRUVATE DIKINASE-RELATED"/>
    <property type="match status" value="1"/>
</dbReference>
<dbReference type="Pfam" id="PF00391">
    <property type="entry name" value="PEP-utilizers"/>
    <property type="match status" value="1"/>
</dbReference>
<dbReference type="Gene3D" id="1.20.80.30">
    <property type="match status" value="1"/>
</dbReference>
<name>W6R758_9HYPH</name>
<comment type="similarity">
    <text evidence="3 12">Belongs to the PEP-utilizing enzyme family.</text>
</comment>
<evidence type="ECO:0000256" key="2">
    <source>
        <dbReference type="ARBA" id="ARBA00003144"/>
    </source>
</evidence>
<dbReference type="SUPFAM" id="SSF51621">
    <property type="entry name" value="Phosphoenolpyruvate/pyruvate domain"/>
    <property type="match status" value="1"/>
</dbReference>
<dbReference type="InterPro" id="IPR010121">
    <property type="entry name" value="Pyruvate_phosphate_dikinase"/>
</dbReference>
<keyword evidence="10" id="KW-0067">ATP-binding</keyword>
<keyword evidence="20" id="KW-1185">Reference proteome</keyword>
<dbReference type="PATRIC" id="fig|348824.6.peg.1181"/>
<evidence type="ECO:0000256" key="1">
    <source>
        <dbReference type="ARBA" id="ARBA00001946"/>
    </source>
</evidence>
<accession>W6R758</accession>
<dbReference type="Pfam" id="PF01326">
    <property type="entry name" value="PPDK_N"/>
    <property type="match status" value="2"/>
</dbReference>
<keyword evidence="8" id="KW-0547">Nucleotide-binding</keyword>
<dbReference type="Gene3D" id="1.10.189.10">
    <property type="entry name" value="Pyruvate Phosphate Dikinase, domain 2"/>
    <property type="match status" value="1"/>
</dbReference>
<evidence type="ECO:0000259" key="17">
    <source>
        <dbReference type="Pfam" id="PF01326"/>
    </source>
</evidence>
<dbReference type="InterPro" id="IPR040442">
    <property type="entry name" value="Pyrv_kinase-like_dom_sf"/>
</dbReference>
<comment type="function">
    <text evidence="2">Catalyzes the reversible phosphorylation of pyruvate and phosphate.</text>
</comment>
<dbReference type="HOGENOM" id="CLU_015345_0_2_5"/>
<comment type="catalytic activity">
    <reaction evidence="12">
        <text>pyruvate + phosphate + ATP = phosphoenolpyruvate + AMP + diphosphate + H(+)</text>
        <dbReference type="Rhea" id="RHEA:10756"/>
        <dbReference type="ChEBI" id="CHEBI:15361"/>
        <dbReference type="ChEBI" id="CHEBI:15378"/>
        <dbReference type="ChEBI" id="CHEBI:30616"/>
        <dbReference type="ChEBI" id="CHEBI:33019"/>
        <dbReference type="ChEBI" id="CHEBI:43474"/>
        <dbReference type="ChEBI" id="CHEBI:58702"/>
        <dbReference type="ChEBI" id="CHEBI:456215"/>
        <dbReference type="EC" id="2.7.9.1"/>
    </reaction>
</comment>
<reference evidence="19" key="1">
    <citation type="submission" date="2013-11" db="EMBL/GenBank/DDBJ databases">
        <title>Draft genome sequence of the broad-host-range Rhizobium sp. LPU83 strain, a member of the low-genetic diversity Oregon-like Rhizobium sp. group.</title>
        <authorList>
            <person name="Wibberg D."/>
            <person name="Puehler A."/>
            <person name="Schlueter A."/>
        </authorList>
    </citation>
    <scope>NUCLEOTIDE SEQUENCE [LARGE SCALE GENOMIC DNA]</scope>
    <source>
        <strain evidence="19">LPU83</strain>
    </source>
</reference>
<feature type="binding site" evidence="14">
    <location>
        <position position="781"/>
    </location>
    <ligand>
        <name>substrate</name>
    </ligand>
</feature>
<comment type="cofactor">
    <cofactor evidence="1 12 15">
        <name>Mg(2+)</name>
        <dbReference type="ChEBI" id="CHEBI:18420"/>
    </cofactor>
</comment>
<feature type="active site" description="Proton donor" evidence="13">
    <location>
        <position position="844"/>
    </location>
</feature>
<dbReference type="RefSeq" id="WP_024315807.1">
    <property type="nucleotide sequence ID" value="NZ_ATTO01000025.1"/>
</dbReference>
<evidence type="ECO:0000256" key="11">
    <source>
        <dbReference type="ARBA" id="ARBA00022842"/>
    </source>
</evidence>
<evidence type="ECO:0000256" key="12">
    <source>
        <dbReference type="PIRNR" id="PIRNR000853"/>
    </source>
</evidence>
<dbReference type="eggNOG" id="COG1080">
    <property type="taxonomic scope" value="Bacteria"/>
</dbReference>
<evidence type="ECO:0000256" key="13">
    <source>
        <dbReference type="PIRSR" id="PIRSR000853-1"/>
    </source>
</evidence>
<feature type="binding site" evidence="15">
    <location>
        <position position="758"/>
    </location>
    <ligand>
        <name>Mg(2+)</name>
        <dbReference type="ChEBI" id="CHEBI:18420"/>
    </ligand>
</feature>
<dbReference type="InterPro" id="IPR002192">
    <property type="entry name" value="PPDK_AMP/ATP-bd"/>
</dbReference>
<dbReference type="SUPFAM" id="SSF52009">
    <property type="entry name" value="Phosphohistidine domain"/>
    <property type="match status" value="1"/>
</dbReference>
<dbReference type="InterPro" id="IPR008279">
    <property type="entry name" value="PEP-util_enz_mobile_dom"/>
</dbReference>
<feature type="binding site" evidence="14">
    <location>
        <position position="779"/>
    </location>
    <ligand>
        <name>substrate</name>
    </ligand>
</feature>
<dbReference type="InterPro" id="IPR000121">
    <property type="entry name" value="PEP_util_C"/>
</dbReference>
<keyword evidence="7 15" id="KW-0479">Metal-binding</keyword>
<feature type="binding site" evidence="14">
    <location>
        <position position="574"/>
    </location>
    <ligand>
        <name>substrate</name>
    </ligand>
</feature>
<dbReference type="Pfam" id="PF02896">
    <property type="entry name" value="PEP-utilizers_C"/>
    <property type="match status" value="1"/>
</dbReference>
<gene>
    <name evidence="19" type="primary">ppdK</name>
    <name evidence="19" type="ORF">LPU83_1093</name>
</gene>
<evidence type="ECO:0000256" key="3">
    <source>
        <dbReference type="ARBA" id="ARBA00007837"/>
    </source>
</evidence>
<evidence type="ECO:0000256" key="5">
    <source>
        <dbReference type="ARBA" id="ARBA00020138"/>
    </source>
</evidence>
<dbReference type="PROSITE" id="PS00742">
    <property type="entry name" value="PEP_ENZYMES_2"/>
    <property type="match status" value="1"/>
</dbReference>
<keyword evidence="19" id="KW-0670">Pyruvate</keyword>
<keyword evidence="11 15" id="KW-0460">Magnesium</keyword>
<sequence>MTKWVYTFGSGQAEGSALDGERLGGKGANLAEMCNLGLPVPPGLTIIADACSAYYKNERQIAEELKVQVRAGIERIEEITGRRFGAGDRPLLLSVRSGARVSMPGMMDTVLNLGLNDETVQALGHDAGDARFAWDSYRRFIQMYADVVMRLDHEVFEEILEDEKARLGYEFDTEMTASEWQHVVSLYKSVIEEELGLEFPQDPEVQLWGAVGAVFASWMSARAVTYRQLHNIPEGWGTAINIQAMVFGNHGNSSATGVAFTRNPSTGDKSLYGEFLVNAQGEDVVAGIRTPQSITEEGRISSGSERPSMEKLMPDAFKELSRICSELETHYRDMQDIEFTIERGKLWMLQTRSGKRSTRAAMKIAVDMVDEKVITEEEAVLRIEPSSLDQLLHPTIDPRVAREVIGSGLPASPGAATGEIVFTAEEAVTASDEGRKVILLRVETSPEDIHGMHAAEGILTTRGGMTSHAAVVARGMGIPCVVGAGSMRIDARNERLIGVGVTLKKGDVITIDGSAGQVLKGDVQMVQPELSGDFGRIMQWADRARRMTVRTNADTPADARAARSFGAEGIGLCRTEHMFFEGDRIHLMREMILAEDETGRRTALDRLLPVQRHDFTSLFNVMHGLPVTIRLLDPPLHEFLPKTDEEIADVAAAMGMDAAALRLRVDALHEFNPMLGHRGCRLAISYPEIVEMQARAIFEAAVAAAHETGAAVVPEIMVPLVGLRSELDYVKERIDAIAGDVMAEAGMRIDYLVGTMIELPRAALRAHIIAEAAEFFSFGTNDLTQTTFGISRDDASAFIPTYQRKGIIEHDPFISLDFDGVGELIRIAAERGRRTRNDMKLGICGEHGGDPASIHFCEEIGLDYVSCSPFRVPIARLAAAQAVITNGASIGGHSKDGRDRKPSAS</sequence>
<dbReference type="PANTHER" id="PTHR22931:SF9">
    <property type="entry name" value="PYRUVATE, PHOSPHATE DIKINASE 1, CHLOROPLASTIC"/>
    <property type="match status" value="1"/>
</dbReference>
<dbReference type="GO" id="GO:0046872">
    <property type="term" value="F:metal ion binding"/>
    <property type="evidence" value="ECO:0007669"/>
    <property type="project" value="UniProtKB-UniRule"/>
</dbReference>
<dbReference type="SUPFAM" id="SSF56059">
    <property type="entry name" value="Glutathione synthetase ATP-binding domain-like"/>
    <property type="match status" value="1"/>
</dbReference>
<evidence type="ECO:0000256" key="10">
    <source>
        <dbReference type="ARBA" id="ARBA00022840"/>
    </source>
</evidence>
<dbReference type="Gene3D" id="3.50.30.10">
    <property type="entry name" value="Phosphohistidine domain"/>
    <property type="match status" value="1"/>
</dbReference>
<dbReference type="Gene3D" id="3.20.20.60">
    <property type="entry name" value="Phosphoenolpyruvate-binding domains"/>
    <property type="match status" value="1"/>
</dbReference>
<feature type="active site" description="Tele-phosphohistidine intermediate" evidence="13">
    <location>
        <position position="468"/>
    </location>
</feature>
<dbReference type="NCBIfam" id="NF004531">
    <property type="entry name" value="PRK05878.1"/>
    <property type="match status" value="1"/>
</dbReference>
<feature type="domain" description="PEP-utilising enzyme mobile" evidence="16">
    <location>
        <begin position="436"/>
        <end position="516"/>
    </location>
</feature>
<dbReference type="InterPro" id="IPR036637">
    <property type="entry name" value="Phosphohistidine_dom_sf"/>
</dbReference>
<feature type="binding site" evidence="14">
    <location>
        <position position="630"/>
    </location>
    <ligand>
        <name>substrate</name>
    </ligand>
</feature>
<dbReference type="NCBIfam" id="TIGR01828">
    <property type="entry name" value="pyru_phos_dikin"/>
    <property type="match status" value="1"/>
</dbReference>
<evidence type="ECO:0000256" key="14">
    <source>
        <dbReference type="PIRSR" id="PIRSR000853-2"/>
    </source>
</evidence>
<protein>
    <recommendedName>
        <fullName evidence="5 12">Pyruvate, phosphate dikinase</fullName>
        <ecNumber evidence="4 12">2.7.9.1</ecNumber>
    </recommendedName>
</protein>
<evidence type="ECO:0000256" key="9">
    <source>
        <dbReference type="ARBA" id="ARBA00022777"/>
    </source>
</evidence>